<dbReference type="Gene3D" id="2.60.40.790">
    <property type="match status" value="1"/>
</dbReference>
<reference evidence="2" key="1">
    <citation type="submission" date="2019-10" db="EMBL/GenBank/DDBJ databases">
        <authorList>
            <consortium name="DOE Joint Genome Institute"/>
            <person name="Kuo A."/>
            <person name="Miyauchi S."/>
            <person name="Kiss E."/>
            <person name="Drula E."/>
            <person name="Kohler A."/>
            <person name="Sanchez-Garcia M."/>
            <person name="Andreopoulos B."/>
            <person name="Barry K.W."/>
            <person name="Bonito G."/>
            <person name="Buee M."/>
            <person name="Carver A."/>
            <person name="Chen C."/>
            <person name="Cichocki N."/>
            <person name="Clum A."/>
            <person name="Culley D."/>
            <person name="Crous P.W."/>
            <person name="Fauchery L."/>
            <person name="Girlanda M."/>
            <person name="Hayes R."/>
            <person name="Keri Z."/>
            <person name="LaButti K."/>
            <person name="Lipzen A."/>
            <person name="Lombard V."/>
            <person name="Magnuson J."/>
            <person name="Maillard F."/>
            <person name="Morin E."/>
            <person name="Murat C."/>
            <person name="Nolan M."/>
            <person name="Ohm R."/>
            <person name="Pangilinan J."/>
            <person name="Pereira M."/>
            <person name="Perotto S."/>
            <person name="Peter M."/>
            <person name="Riley R."/>
            <person name="Sitrit Y."/>
            <person name="Stielow B."/>
            <person name="Szollosi G."/>
            <person name="Zifcakova L."/>
            <person name="Stursova M."/>
            <person name="Spatafora J.W."/>
            <person name="Tedersoo L."/>
            <person name="Vaario L.-M."/>
            <person name="Yamada A."/>
            <person name="Yan M."/>
            <person name="Wang P."/>
            <person name="Xu J."/>
            <person name="Bruns T."/>
            <person name="Baldrian P."/>
            <person name="Vilgalys R."/>
            <person name="Henrissat B."/>
            <person name="Grigoriev I.V."/>
            <person name="Hibbett D."/>
            <person name="Nagy L.G."/>
            <person name="Martin F.M."/>
        </authorList>
    </citation>
    <scope>NUCLEOTIDE SEQUENCE</scope>
    <source>
        <strain evidence="2">BED1</strain>
    </source>
</reference>
<dbReference type="InterPro" id="IPR008978">
    <property type="entry name" value="HSP20-like_chaperone"/>
</dbReference>
<dbReference type="CDD" id="cd06464">
    <property type="entry name" value="ACD_sHsps-like"/>
    <property type="match status" value="1"/>
</dbReference>
<evidence type="ECO:0000313" key="2">
    <source>
        <dbReference type="EMBL" id="KAF8423771.1"/>
    </source>
</evidence>
<gene>
    <name evidence="2" type="ORF">L210DRAFT_3624078</name>
</gene>
<dbReference type="Proteomes" id="UP001194468">
    <property type="component" value="Unassembled WGS sequence"/>
</dbReference>
<dbReference type="AlphaFoldDB" id="A0AAD4G756"/>
<proteinExistence type="predicted"/>
<organism evidence="2 3">
    <name type="scientific">Boletus edulis BED1</name>
    <dbReference type="NCBI Taxonomy" id="1328754"/>
    <lineage>
        <taxon>Eukaryota</taxon>
        <taxon>Fungi</taxon>
        <taxon>Dikarya</taxon>
        <taxon>Basidiomycota</taxon>
        <taxon>Agaricomycotina</taxon>
        <taxon>Agaricomycetes</taxon>
        <taxon>Agaricomycetidae</taxon>
        <taxon>Boletales</taxon>
        <taxon>Boletineae</taxon>
        <taxon>Boletaceae</taxon>
        <taxon>Boletoideae</taxon>
        <taxon>Boletus</taxon>
    </lineage>
</organism>
<dbReference type="EMBL" id="WHUW01000111">
    <property type="protein sequence ID" value="KAF8423771.1"/>
    <property type="molecule type" value="Genomic_DNA"/>
</dbReference>
<name>A0AAD4G756_BOLED</name>
<keyword evidence="3" id="KW-1185">Reference proteome</keyword>
<feature type="domain" description="SHSP" evidence="1">
    <location>
        <begin position="44"/>
        <end position="111"/>
    </location>
</feature>
<evidence type="ECO:0000259" key="1">
    <source>
        <dbReference type="Pfam" id="PF00011"/>
    </source>
</evidence>
<reference evidence="2" key="2">
    <citation type="journal article" date="2020" name="Nat. Commun.">
        <title>Large-scale genome sequencing of mycorrhizal fungi provides insights into the early evolution of symbiotic traits.</title>
        <authorList>
            <person name="Miyauchi S."/>
            <person name="Kiss E."/>
            <person name="Kuo A."/>
            <person name="Drula E."/>
            <person name="Kohler A."/>
            <person name="Sanchez-Garcia M."/>
            <person name="Morin E."/>
            <person name="Andreopoulos B."/>
            <person name="Barry K.W."/>
            <person name="Bonito G."/>
            <person name="Buee M."/>
            <person name="Carver A."/>
            <person name="Chen C."/>
            <person name="Cichocki N."/>
            <person name="Clum A."/>
            <person name="Culley D."/>
            <person name="Crous P.W."/>
            <person name="Fauchery L."/>
            <person name="Girlanda M."/>
            <person name="Hayes R.D."/>
            <person name="Keri Z."/>
            <person name="LaButti K."/>
            <person name="Lipzen A."/>
            <person name="Lombard V."/>
            <person name="Magnuson J."/>
            <person name="Maillard F."/>
            <person name="Murat C."/>
            <person name="Nolan M."/>
            <person name="Ohm R.A."/>
            <person name="Pangilinan J."/>
            <person name="Pereira M.F."/>
            <person name="Perotto S."/>
            <person name="Peter M."/>
            <person name="Pfister S."/>
            <person name="Riley R."/>
            <person name="Sitrit Y."/>
            <person name="Stielow J.B."/>
            <person name="Szollosi G."/>
            <person name="Zifcakova L."/>
            <person name="Stursova M."/>
            <person name="Spatafora J.W."/>
            <person name="Tedersoo L."/>
            <person name="Vaario L.M."/>
            <person name="Yamada A."/>
            <person name="Yan M."/>
            <person name="Wang P."/>
            <person name="Xu J."/>
            <person name="Bruns T."/>
            <person name="Baldrian P."/>
            <person name="Vilgalys R."/>
            <person name="Dunand C."/>
            <person name="Henrissat B."/>
            <person name="Grigoriev I.V."/>
            <person name="Hibbett D."/>
            <person name="Nagy L.G."/>
            <person name="Martin F.M."/>
        </authorList>
    </citation>
    <scope>NUCLEOTIDE SEQUENCE</scope>
    <source>
        <strain evidence="2">BED1</strain>
    </source>
</reference>
<comment type="caution">
    <text evidence="2">The sequence shown here is derived from an EMBL/GenBank/DDBJ whole genome shotgun (WGS) entry which is preliminary data.</text>
</comment>
<accession>A0AAD4G756</accession>
<evidence type="ECO:0000313" key="3">
    <source>
        <dbReference type="Proteomes" id="UP001194468"/>
    </source>
</evidence>
<dbReference type="Pfam" id="PF00011">
    <property type="entry name" value="HSP20"/>
    <property type="match status" value="1"/>
</dbReference>
<sequence>MSLVYFYYDPLTEFDRLFDDALATRFQSSLSADNRRNDSFPARHETTIDVHQDHLTIAGEARCAVRGRSYGKFSRTLRLPFATKAKMKNGALTVTFPKTNSEQQVQRIAIQ</sequence>
<dbReference type="InterPro" id="IPR002068">
    <property type="entry name" value="A-crystallin/Hsp20_dom"/>
</dbReference>
<dbReference type="SUPFAM" id="SSF49764">
    <property type="entry name" value="HSP20-like chaperones"/>
    <property type="match status" value="1"/>
</dbReference>
<protein>
    <recommendedName>
        <fullName evidence="1">SHSP domain-containing protein</fullName>
    </recommendedName>
</protein>